<organism evidence="1 2">
    <name type="scientific">Smallanthus sonchifolius</name>
    <dbReference type="NCBI Taxonomy" id="185202"/>
    <lineage>
        <taxon>Eukaryota</taxon>
        <taxon>Viridiplantae</taxon>
        <taxon>Streptophyta</taxon>
        <taxon>Embryophyta</taxon>
        <taxon>Tracheophyta</taxon>
        <taxon>Spermatophyta</taxon>
        <taxon>Magnoliopsida</taxon>
        <taxon>eudicotyledons</taxon>
        <taxon>Gunneridae</taxon>
        <taxon>Pentapetalae</taxon>
        <taxon>asterids</taxon>
        <taxon>campanulids</taxon>
        <taxon>Asterales</taxon>
        <taxon>Asteraceae</taxon>
        <taxon>Asteroideae</taxon>
        <taxon>Heliantheae alliance</taxon>
        <taxon>Millerieae</taxon>
        <taxon>Smallanthus</taxon>
    </lineage>
</organism>
<dbReference type="Proteomes" id="UP001056120">
    <property type="component" value="Linkage Group LG01"/>
</dbReference>
<comment type="caution">
    <text evidence="1">The sequence shown here is derived from an EMBL/GenBank/DDBJ whole genome shotgun (WGS) entry which is preliminary data.</text>
</comment>
<reference evidence="2" key="1">
    <citation type="journal article" date="2022" name="Mol. Ecol. Resour.">
        <title>The genomes of chicory, endive, great burdock and yacon provide insights into Asteraceae palaeo-polyploidization history and plant inulin production.</title>
        <authorList>
            <person name="Fan W."/>
            <person name="Wang S."/>
            <person name="Wang H."/>
            <person name="Wang A."/>
            <person name="Jiang F."/>
            <person name="Liu H."/>
            <person name="Zhao H."/>
            <person name="Xu D."/>
            <person name="Zhang Y."/>
        </authorList>
    </citation>
    <scope>NUCLEOTIDE SEQUENCE [LARGE SCALE GENOMIC DNA]</scope>
    <source>
        <strain evidence="2">cv. Yunnan</strain>
    </source>
</reference>
<evidence type="ECO:0000313" key="1">
    <source>
        <dbReference type="EMBL" id="KAI3827143.1"/>
    </source>
</evidence>
<proteinExistence type="predicted"/>
<reference evidence="1 2" key="2">
    <citation type="journal article" date="2022" name="Mol. Ecol. Resour.">
        <title>The genomes of chicory, endive, great burdock and yacon provide insights into Asteraceae paleo-polyploidization history and plant inulin production.</title>
        <authorList>
            <person name="Fan W."/>
            <person name="Wang S."/>
            <person name="Wang H."/>
            <person name="Wang A."/>
            <person name="Jiang F."/>
            <person name="Liu H."/>
            <person name="Zhao H."/>
            <person name="Xu D."/>
            <person name="Zhang Y."/>
        </authorList>
    </citation>
    <scope>NUCLEOTIDE SEQUENCE [LARGE SCALE GENOMIC DNA]</scope>
    <source>
        <strain evidence="2">cv. Yunnan</strain>
        <tissue evidence="1">Leaves</tissue>
    </source>
</reference>
<gene>
    <name evidence="1" type="ORF">L1987_01213</name>
</gene>
<keyword evidence="2" id="KW-1185">Reference proteome</keyword>
<evidence type="ECO:0000313" key="2">
    <source>
        <dbReference type="Proteomes" id="UP001056120"/>
    </source>
</evidence>
<protein>
    <submittedName>
        <fullName evidence="1">Uncharacterized protein</fullName>
    </submittedName>
</protein>
<dbReference type="EMBL" id="CM042018">
    <property type="protein sequence ID" value="KAI3827143.1"/>
    <property type="molecule type" value="Genomic_DNA"/>
</dbReference>
<accession>A0ACB9K4E6</accession>
<name>A0ACB9K4E6_9ASTR</name>
<sequence length="69" mass="7500">MGHFASCYSFSSLISLKAHTIGEFECESSAREYSMDNRKGVLRSGLTVRFQGGIACFVPSSPDVGCLEM</sequence>